<comment type="caution">
    <text evidence="3">The sequence shown here is derived from an EMBL/GenBank/DDBJ whole genome shotgun (WGS) entry which is preliminary data.</text>
</comment>
<feature type="short sequence motif" description="HXTX 2" evidence="2">
    <location>
        <begin position="121"/>
        <end position="124"/>
    </location>
</feature>
<evidence type="ECO:0000313" key="4">
    <source>
        <dbReference type="Proteomes" id="UP000437638"/>
    </source>
</evidence>
<dbReference type="SUPFAM" id="SSF55144">
    <property type="entry name" value="LigT-like"/>
    <property type="match status" value="1"/>
</dbReference>
<evidence type="ECO:0000256" key="1">
    <source>
        <dbReference type="ARBA" id="ARBA00022801"/>
    </source>
</evidence>
<proteinExistence type="inferred from homology"/>
<feature type="active site" description="Proton acceptor" evidence="2">
    <location>
        <position position="121"/>
    </location>
</feature>
<dbReference type="InterPro" id="IPR004175">
    <property type="entry name" value="RNA_CPDase"/>
</dbReference>
<feature type="active site" description="Proton donor" evidence="2">
    <location>
        <position position="39"/>
    </location>
</feature>
<dbReference type="PANTHER" id="PTHR35561:SF1">
    <property type="entry name" value="RNA 2',3'-CYCLIC PHOSPHODIESTERASE"/>
    <property type="match status" value="1"/>
</dbReference>
<dbReference type="AlphaFoldDB" id="A0A7X3H0F5"/>
<dbReference type="EC" id="3.1.4.58" evidence="2"/>
<keyword evidence="4" id="KW-1185">Reference proteome</keyword>
<dbReference type="EMBL" id="WTKP01000004">
    <property type="protein sequence ID" value="MWJ28101.1"/>
    <property type="molecule type" value="Genomic_DNA"/>
</dbReference>
<dbReference type="Proteomes" id="UP000437638">
    <property type="component" value="Unassembled WGS sequence"/>
</dbReference>
<keyword evidence="1 2" id="KW-0378">Hydrolase</keyword>
<feature type="short sequence motif" description="HXTX 1" evidence="2">
    <location>
        <begin position="39"/>
        <end position="42"/>
    </location>
</feature>
<protein>
    <recommendedName>
        <fullName evidence="2">RNA 2',3'-cyclic phosphodiesterase</fullName>
        <shortName evidence="2">RNA 2',3'-CPDase</shortName>
        <ecNumber evidence="2">3.1.4.58</ecNumber>
    </recommendedName>
</protein>
<name>A0A7X3H0F5_9GAMM</name>
<sequence length="173" mass="19785">MRLFLALVPPPELRKRFKQLAGIAHARCGGRRIPEPSMHLTLAFIGEVEKARAVELGFWVQGLSIEPGRWRLDSWGSFRGPRIVWVGGQRPDSALTHLHQRLWDALESRGIQGRPVDYLPHVTLLRRANSLETTPLPEFELEWHYHRLELVHSVTDERGACYSTLAHSKSTID</sequence>
<comment type="similarity">
    <text evidence="2">Belongs to the 2H phosphoesterase superfamily. ThpR family.</text>
</comment>
<evidence type="ECO:0000313" key="3">
    <source>
        <dbReference type="EMBL" id="MWJ28101.1"/>
    </source>
</evidence>
<evidence type="ECO:0000256" key="2">
    <source>
        <dbReference type="HAMAP-Rule" id="MF_01940"/>
    </source>
</evidence>
<gene>
    <name evidence="3" type="primary">thpR</name>
    <name evidence="3" type="ORF">GPM19_07770</name>
</gene>
<comment type="catalytic activity">
    <reaction evidence="2">
        <text>a 3'-end 2',3'-cyclophospho-ribonucleotide-RNA + H2O = a 3'-end 2'-phospho-ribonucleotide-RNA + H(+)</text>
        <dbReference type="Rhea" id="RHEA:11828"/>
        <dbReference type="Rhea" id="RHEA-COMP:10464"/>
        <dbReference type="Rhea" id="RHEA-COMP:17353"/>
        <dbReference type="ChEBI" id="CHEBI:15377"/>
        <dbReference type="ChEBI" id="CHEBI:15378"/>
        <dbReference type="ChEBI" id="CHEBI:83064"/>
        <dbReference type="ChEBI" id="CHEBI:173113"/>
        <dbReference type="EC" id="3.1.4.58"/>
    </reaction>
</comment>
<dbReference type="InterPro" id="IPR009097">
    <property type="entry name" value="Cyclic_Pdiesterase"/>
</dbReference>
<dbReference type="Gene3D" id="3.90.1140.10">
    <property type="entry name" value="Cyclic phosphodiesterase"/>
    <property type="match status" value="1"/>
</dbReference>
<dbReference type="GO" id="GO:0004113">
    <property type="term" value="F:2',3'-cyclic-nucleotide 3'-phosphodiesterase activity"/>
    <property type="evidence" value="ECO:0007669"/>
    <property type="project" value="InterPro"/>
</dbReference>
<dbReference type="GO" id="GO:0008664">
    <property type="term" value="F:RNA 2',3'-cyclic 3'-phosphodiesterase activity"/>
    <property type="evidence" value="ECO:0007669"/>
    <property type="project" value="UniProtKB-EC"/>
</dbReference>
<dbReference type="RefSeq" id="WP_160418460.1">
    <property type="nucleotide sequence ID" value="NZ_WTKP01000004.1"/>
</dbReference>
<reference evidence="3 4" key="1">
    <citation type="submission" date="2019-12" db="EMBL/GenBank/DDBJ databases">
        <title>Halomonas rutogse sp. nov. isolated from two lakes on Tibetan Plateau.</title>
        <authorList>
            <person name="Gao P."/>
        </authorList>
    </citation>
    <scope>NUCLEOTIDE SEQUENCE [LARGE SCALE GENOMIC DNA]</scope>
    <source>
        <strain evidence="3 4">ZH2S</strain>
    </source>
</reference>
<dbReference type="Pfam" id="PF13563">
    <property type="entry name" value="2_5_RNA_ligase2"/>
    <property type="match status" value="1"/>
</dbReference>
<dbReference type="PANTHER" id="PTHR35561">
    <property type="entry name" value="RNA 2',3'-CYCLIC PHOSPHODIESTERASE"/>
    <property type="match status" value="1"/>
</dbReference>
<organism evidence="3 4">
    <name type="scientific">Vreelandella zhuhanensis</name>
    <dbReference type="NCBI Taxonomy" id="2684210"/>
    <lineage>
        <taxon>Bacteria</taxon>
        <taxon>Pseudomonadati</taxon>
        <taxon>Pseudomonadota</taxon>
        <taxon>Gammaproteobacteria</taxon>
        <taxon>Oceanospirillales</taxon>
        <taxon>Halomonadaceae</taxon>
        <taxon>Vreelandella</taxon>
    </lineage>
</organism>
<comment type="function">
    <text evidence="2">Hydrolyzes RNA 2',3'-cyclic phosphodiester to an RNA 2'-phosphomonoester.</text>
</comment>
<dbReference type="HAMAP" id="MF_01940">
    <property type="entry name" value="RNA_CPDase"/>
    <property type="match status" value="1"/>
</dbReference>
<accession>A0A7X3H0F5</accession>
<dbReference type="NCBIfam" id="TIGR02258">
    <property type="entry name" value="2_5_ligase"/>
    <property type="match status" value="1"/>
</dbReference>